<evidence type="ECO:0000256" key="2">
    <source>
        <dbReference type="ARBA" id="ARBA00022692"/>
    </source>
</evidence>
<feature type="transmembrane region" description="Helical" evidence="5">
    <location>
        <begin position="66"/>
        <end position="87"/>
    </location>
</feature>
<dbReference type="InterPro" id="IPR036259">
    <property type="entry name" value="MFS_trans_sf"/>
</dbReference>
<feature type="transmembrane region" description="Helical" evidence="5">
    <location>
        <begin position="27"/>
        <end position="54"/>
    </location>
</feature>
<dbReference type="Pfam" id="PF06813">
    <property type="entry name" value="Nodulin-like"/>
    <property type="match status" value="1"/>
</dbReference>
<feature type="transmembrane region" description="Helical" evidence="5">
    <location>
        <begin position="107"/>
        <end position="131"/>
    </location>
</feature>
<proteinExistence type="predicted"/>
<evidence type="ECO:0000256" key="1">
    <source>
        <dbReference type="ARBA" id="ARBA00004141"/>
    </source>
</evidence>
<dbReference type="PANTHER" id="PTHR21576:SF158">
    <property type="entry name" value="RIBOSOMAL RNA-PROCESSING PROTEIN 12-LIKE CONSERVED DOMAIN-CONTAINING PROTEIN"/>
    <property type="match status" value="1"/>
</dbReference>
<feature type="transmembrane region" description="Helical" evidence="5">
    <location>
        <begin position="440"/>
        <end position="459"/>
    </location>
</feature>
<feature type="transmembrane region" description="Helical" evidence="5">
    <location>
        <begin position="512"/>
        <end position="531"/>
    </location>
</feature>
<dbReference type="EMBL" id="JAECZO010000187">
    <property type="protein sequence ID" value="KAK7198901.1"/>
    <property type="molecule type" value="Genomic_DNA"/>
</dbReference>
<dbReference type="GO" id="GO:0016020">
    <property type="term" value="C:membrane"/>
    <property type="evidence" value="ECO:0007669"/>
    <property type="project" value="UniProtKB-SubCell"/>
</dbReference>
<feature type="transmembrane region" description="Helical" evidence="5">
    <location>
        <begin position="537"/>
        <end position="561"/>
    </location>
</feature>
<feature type="transmembrane region" description="Helical" evidence="5">
    <location>
        <begin position="164"/>
        <end position="181"/>
    </location>
</feature>
<gene>
    <name evidence="7" type="ORF">NESM_000856700</name>
</gene>
<dbReference type="SUPFAM" id="SSF103473">
    <property type="entry name" value="MFS general substrate transporter"/>
    <property type="match status" value="1"/>
</dbReference>
<comment type="caution">
    <text evidence="7">The sequence shown here is derived from an EMBL/GenBank/DDBJ whole genome shotgun (WGS) entry which is preliminary data.</text>
</comment>
<feature type="transmembrane region" description="Helical" evidence="5">
    <location>
        <begin position="573"/>
        <end position="594"/>
    </location>
</feature>
<feature type="transmembrane region" description="Helical" evidence="5">
    <location>
        <begin position="240"/>
        <end position="264"/>
    </location>
</feature>
<comment type="subcellular location">
    <subcellularLocation>
        <location evidence="1">Membrane</location>
        <topology evidence="1">Multi-pass membrane protein</topology>
    </subcellularLocation>
</comment>
<keyword evidence="4 5" id="KW-0472">Membrane</keyword>
<name>A0AAW0EZ99_9TRYP</name>
<keyword evidence="8" id="KW-1185">Reference proteome</keyword>
<organism evidence="7 8">
    <name type="scientific">Novymonas esmeraldas</name>
    <dbReference type="NCBI Taxonomy" id="1808958"/>
    <lineage>
        <taxon>Eukaryota</taxon>
        <taxon>Discoba</taxon>
        <taxon>Euglenozoa</taxon>
        <taxon>Kinetoplastea</taxon>
        <taxon>Metakinetoplastina</taxon>
        <taxon>Trypanosomatida</taxon>
        <taxon>Trypanosomatidae</taxon>
        <taxon>Novymonas</taxon>
    </lineage>
</organism>
<feature type="transmembrane region" description="Helical" evidence="5">
    <location>
        <begin position="614"/>
        <end position="636"/>
    </location>
</feature>
<dbReference type="InterPro" id="IPR010658">
    <property type="entry name" value="Nodulin-like"/>
</dbReference>
<feature type="domain" description="Nodulin-like" evidence="6">
    <location>
        <begin position="27"/>
        <end position="186"/>
    </location>
</feature>
<dbReference type="AlphaFoldDB" id="A0AAW0EZ99"/>
<accession>A0AAW0EZ99</accession>
<reference evidence="7 8" key="1">
    <citation type="journal article" date="2021" name="MBio">
        <title>A New Model Trypanosomatid, Novymonas esmeraldas: Genomic Perception of Its 'Candidatus Pandoraea novymonadis' Endosymbiont.</title>
        <authorList>
            <person name="Zakharova A."/>
            <person name="Saura A."/>
            <person name="Butenko A."/>
            <person name="Podesvova L."/>
            <person name="Warmusova S."/>
            <person name="Kostygov A.Y."/>
            <person name="Nenarokova A."/>
            <person name="Lukes J."/>
            <person name="Opperdoes F.R."/>
            <person name="Yurchenko V."/>
        </authorList>
    </citation>
    <scope>NUCLEOTIDE SEQUENCE [LARGE SCALE GENOMIC DNA]</scope>
    <source>
        <strain evidence="7 8">E262AT.01</strain>
    </source>
</reference>
<dbReference type="Proteomes" id="UP001430356">
    <property type="component" value="Unassembled WGS sequence"/>
</dbReference>
<dbReference type="Gene3D" id="1.20.1250.20">
    <property type="entry name" value="MFS general substrate transporter like domains"/>
    <property type="match status" value="2"/>
</dbReference>
<evidence type="ECO:0000313" key="8">
    <source>
        <dbReference type="Proteomes" id="UP001430356"/>
    </source>
</evidence>
<evidence type="ECO:0000256" key="4">
    <source>
        <dbReference type="ARBA" id="ARBA00023136"/>
    </source>
</evidence>
<dbReference type="FunFam" id="1.20.1250.20:FF:001014">
    <property type="entry name" value="Nodulin-like, putative"/>
    <property type="match status" value="1"/>
</dbReference>
<evidence type="ECO:0000259" key="6">
    <source>
        <dbReference type="Pfam" id="PF06813"/>
    </source>
</evidence>
<keyword evidence="3 5" id="KW-1133">Transmembrane helix</keyword>
<evidence type="ECO:0000313" key="7">
    <source>
        <dbReference type="EMBL" id="KAK7198901.1"/>
    </source>
</evidence>
<feature type="transmembrane region" description="Helical" evidence="5">
    <location>
        <begin position="276"/>
        <end position="295"/>
    </location>
</feature>
<feature type="transmembrane region" description="Helical" evidence="5">
    <location>
        <begin position="479"/>
        <end position="500"/>
    </location>
</feature>
<evidence type="ECO:0000256" key="5">
    <source>
        <dbReference type="SAM" id="Phobius"/>
    </source>
</evidence>
<protein>
    <submittedName>
        <fullName evidence="7">Nodulin-like</fullName>
    </submittedName>
</protein>
<keyword evidence="2 5" id="KW-0812">Transmembrane</keyword>
<feature type="transmembrane region" description="Helical" evidence="5">
    <location>
        <begin position="187"/>
        <end position="210"/>
    </location>
</feature>
<dbReference type="PANTHER" id="PTHR21576">
    <property type="entry name" value="UNCHARACTERIZED NODULIN-LIKE PROTEIN"/>
    <property type="match status" value="1"/>
</dbReference>
<evidence type="ECO:0000256" key="3">
    <source>
        <dbReference type="ARBA" id="ARBA00022989"/>
    </source>
</evidence>
<sequence length="649" mass="69578">MAGDGGDRPPGRSYRVGLLDYTLEKAWFCQFCVGILICVNNGACFVFGIFSPYMQRGGFEYSQLQIDAVSTVGVLLSYFSMPTGFLYDRSGPTATLLAGTLLNVTGWAGMYLIFSGVFSHSAVVMAFFYGLSQLSASFYETGSVLTNLKAFSCYQGRVILIQKTFMGLGSSLVAQLYVAFFEKNFDGIAPFFAFLFLYSAFAGTLSVLYLRLPTPATRCIGINVQDADTRARGGGEPRMFALPFNIGTGILCVSVAFVLCTSLLENYVDPLSAGLRTAIGVATITLCASFTAMIFTTPSYEVNRRTAADAELHKVGGHATARADASDVVVSPDLAKEEDRCSGAVDDLSTCAEVPPADAPVTAWKSVVPARYGAIAPASTPAAAAAVQRDVDVGGGDCKNYNCNNSDSNNVENDDDDGAATRRVILNDRPMWENMRHRELWLLWFVCLGAWSAMTVVSSNSSQIYQSVAGNSFSLTVNTVFVSIYGVASALGRIVVGALYPHMQRRGIPVSAMLPLAPVLNVVGLPLFLVAPARLLFLPFFVVGLGVGFSWGSTVLIITSLFTSTNCGKHYSFLYTAGMLSPLIFNMALFGPVYDHYGALQGHKGGTCDGAVCIATPLLVCTAVNIVAAPTAYVFYTRTTQRRGIVYTR</sequence>